<keyword evidence="1" id="KW-0812">Transmembrane</keyword>
<sequence length="110" mass="12237">MTSIDGWNGAAGEGTRGGEVVKLAQPVEIEAAGETQCCAYEHEGRGVLDLLMDFLINELFYKIGFAFLVFITGGRFKGESSYYYYLVCLVGFLLVLSTVVLIFLAWVMWF</sequence>
<reference evidence="2 3" key="1">
    <citation type="submission" date="2020-02" db="EMBL/GenBank/DDBJ databases">
        <authorList>
            <person name="Liang J."/>
        </authorList>
    </citation>
    <scope>NUCLEOTIDE SEQUENCE [LARGE SCALE GENOMIC DNA]</scope>
    <source>
        <strain evidence="2 3">L22-9</strain>
    </source>
</reference>
<evidence type="ECO:0000313" key="3">
    <source>
        <dbReference type="Proteomes" id="UP000509545"/>
    </source>
</evidence>
<dbReference type="Proteomes" id="UP000509545">
    <property type="component" value="Chromosome"/>
</dbReference>
<proteinExistence type="predicted"/>
<dbReference type="KEGG" id="pbz:GN234_00810"/>
<gene>
    <name evidence="2" type="ORF">GN234_00810</name>
</gene>
<dbReference type="EMBL" id="CP048810">
    <property type="protein sequence ID" value="QKS80569.1"/>
    <property type="molecule type" value="Genomic_DNA"/>
</dbReference>
<feature type="transmembrane region" description="Helical" evidence="1">
    <location>
        <begin position="83"/>
        <end position="109"/>
    </location>
</feature>
<organism evidence="2 3">
    <name type="scientific">Pseudomonas bijieensis</name>
    <dbReference type="NCBI Taxonomy" id="2681983"/>
    <lineage>
        <taxon>Bacteria</taxon>
        <taxon>Pseudomonadati</taxon>
        <taxon>Pseudomonadota</taxon>
        <taxon>Gammaproteobacteria</taxon>
        <taxon>Pseudomonadales</taxon>
        <taxon>Pseudomonadaceae</taxon>
        <taxon>Pseudomonas</taxon>
    </lineage>
</organism>
<keyword evidence="3" id="KW-1185">Reference proteome</keyword>
<dbReference type="AlphaFoldDB" id="A0A6N1C5X1"/>
<keyword evidence="1" id="KW-1133">Transmembrane helix</keyword>
<evidence type="ECO:0000256" key="1">
    <source>
        <dbReference type="SAM" id="Phobius"/>
    </source>
</evidence>
<name>A0A6N1C5X1_9PSED</name>
<feature type="transmembrane region" description="Helical" evidence="1">
    <location>
        <begin position="59"/>
        <end position="76"/>
    </location>
</feature>
<evidence type="ECO:0000313" key="2">
    <source>
        <dbReference type="EMBL" id="QKS80569.1"/>
    </source>
</evidence>
<protein>
    <submittedName>
        <fullName evidence="2">Uncharacterized protein</fullName>
    </submittedName>
</protein>
<dbReference type="RefSeq" id="WP_176687632.1">
    <property type="nucleotide sequence ID" value="NZ_CP048810.1"/>
</dbReference>
<accession>A0A6N1C5X1</accession>
<keyword evidence="1" id="KW-0472">Membrane</keyword>